<evidence type="ECO:0000256" key="10">
    <source>
        <dbReference type="ARBA" id="ARBA00022857"/>
    </source>
</evidence>
<evidence type="ECO:0000256" key="16">
    <source>
        <dbReference type="SAM" id="MobiDB-lite"/>
    </source>
</evidence>
<dbReference type="PANTHER" id="PTHR23167">
    <property type="entry name" value="CALPONIN HOMOLOGY DOMAIN-CONTAINING PROTEIN DDB_G0272472-RELATED"/>
    <property type="match status" value="1"/>
</dbReference>
<proteinExistence type="inferred from homology"/>
<dbReference type="PRINTS" id="PR00420">
    <property type="entry name" value="RNGMNOXGNASE"/>
</dbReference>
<dbReference type="SUPFAM" id="SSF51905">
    <property type="entry name" value="FAD/NAD(P)-binding domain"/>
    <property type="match status" value="1"/>
</dbReference>
<evidence type="ECO:0000259" key="18">
    <source>
        <dbReference type="Pfam" id="PF25413"/>
    </source>
</evidence>
<evidence type="ECO:0000256" key="15">
    <source>
        <dbReference type="ARBA" id="ARBA00049522"/>
    </source>
</evidence>
<evidence type="ECO:0000256" key="8">
    <source>
        <dbReference type="ARBA" id="ARBA00022827"/>
    </source>
</evidence>
<dbReference type="OrthoDB" id="20799at2759"/>
<keyword evidence="8" id="KW-0274">FAD</keyword>
<dbReference type="InterPro" id="IPR057494">
    <property type="entry name" value="Rossman_Mical"/>
</dbReference>
<dbReference type="Pfam" id="PF00890">
    <property type="entry name" value="FAD_binding_2"/>
    <property type="match status" value="1"/>
</dbReference>
<evidence type="ECO:0000256" key="13">
    <source>
        <dbReference type="ARBA" id="ARBA00023038"/>
    </source>
</evidence>
<dbReference type="Proteomes" id="UP001153714">
    <property type="component" value="Chromosome 1"/>
</dbReference>
<feature type="compositionally biased region" description="Basic residues" evidence="16">
    <location>
        <begin position="651"/>
        <end position="660"/>
    </location>
</feature>
<keyword evidence="20" id="KW-1185">Reference proteome</keyword>
<comment type="subcellular location">
    <subcellularLocation>
        <location evidence="2">Cytoplasm</location>
    </subcellularLocation>
</comment>
<dbReference type="PANTHER" id="PTHR23167:SF54">
    <property type="entry name" value="[F-ACTIN]-MONOOXYGENASE MICAL"/>
    <property type="match status" value="1"/>
</dbReference>
<keyword evidence="12" id="KW-0503">Monooxygenase</keyword>
<accession>A0A9N9QKH2</accession>
<evidence type="ECO:0000256" key="4">
    <source>
        <dbReference type="ARBA" id="ARBA00012709"/>
    </source>
</evidence>
<dbReference type="InterPro" id="IPR036188">
    <property type="entry name" value="FAD/NAD-bd_sf"/>
</dbReference>
<dbReference type="EMBL" id="OU893332">
    <property type="protein sequence ID" value="CAG9781752.1"/>
    <property type="molecule type" value="Genomic_DNA"/>
</dbReference>
<dbReference type="GO" id="GO:0120501">
    <property type="term" value="F:F-actin monooxygenase activity"/>
    <property type="evidence" value="ECO:0007669"/>
    <property type="project" value="UniProtKB-EC"/>
</dbReference>
<keyword evidence="9" id="KW-0862">Zinc</keyword>
<name>A0A9N9QKH2_9NEOP</name>
<evidence type="ECO:0000256" key="3">
    <source>
        <dbReference type="ARBA" id="ARBA00008223"/>
    </source>
</evidence>
<evidence type="ECO:0000256" key="12">
    <source>
        <dbReference type="ARBA" id="ARBA00023033"/>
    </source>
</evidence>
<organism evidence="19 20">
    <name type="scientific">Diatraea saccharalis</name>
    <name type="common">sugarcane borer</name>
    <dbReference type="NCBI Taxonomy" id="40085"/>
    <lineage>
        <taxon>Eukaryota</taxon>
        <taxon>Metazoa</taxon>
        <taxon>Ecdysozoa</taxon>
        <taxon>Arthropoda</taxon>
        <taxon>Hexapoda</taxon>
        <taxon>Insecta</taxon>
        <taxon>Pterygota</taxon>
        <taxon>Neoptera</taxon>
        <taxon>Endopterygota</taxon>
        <taxon>Lepidoptera</taxon>
        <taxon>Glossata</taxon>
        <taxon>Ditrysia</taxon>
        <taxon>Pyraloidea</taxon>
        <taxon>Crambidae</taxon>
        <taxon>Crambinae</taxon>
        <taxon>Diatraea</taxon>
    </lineage>
</organism>
<keyword evidence="10" id="KW-0521">NADP</keyword>
<comment type="cofactor">
    <cofactor evidence="1">
        <name>FAD</name>
        <dbReference type="ChEBI" id="CHEBI:57692"/>
    </cofactor>
</comment>
<keyword evidence="13" id="KW-0440">LIM domain</keyword>
<dbReference type="GO" id="GO:0003779">
    <property type="term" value="F:actin binding"/>
    <property type="evidence" value="ECO:0007669"/>
    <property type="project" value="UniProtKB-KW"/>
</dbReference>
<comment type="similarity">
    <text evidence="3">Belongs to the Mical family.</text>
</comment>
<reference evidence="19" key="2">
    <citation type="submission" date="2022-10" db="EMBL/GenBank/DDBJ databases">
        <authorList>
            <consortium name="ENA_rothamsted_submissions"/>
            <consortium name="culmorum"/>
            <person name="King R."/>
        </authorList>
    </citation>
    <scope>NUCLEOTIDE SEQUENCE</scope>
</reference>
<evidence type="ECO:0000256" key="7">
    <source>
        <dbReference type="ARBA" id="ARBA00022723"/>
    </source>
</evidence>
<feature type="compositionally biased region" description="Polar residues" evidence="16">
    <location>
        <begin position="866"/>
        <end position="877"/>
    </location>
</feature>
<dbReference type="AlphaFoldDB" id="A0A9N9QKH2"/>
<comment type="catalytic activity">
    <reaction evidence="15">
        <text>L-methionyl-[F-actin] + NADPH + O2 + H(+) = L-methionyl-(R)-S-oxide-[F-actin] + NADP(+) + H2O</text>
        <dbReference type="Rhea" id="RHEA:51308"/>
        <dbReference type="Rhea" id="RHEA-COMP:12953"/>
        <dbReference type="Rhea" id="RHEA-COMP:12956"/>
        <dbReference type="ChEBI" id="CHEBI:15377"/>
        <dbReference type="ChEBI" id="CHEBI:15378"/>
        <dbReference type="ChEBI" id="CHEBI:15379"/>
        <dbReference type="ChEBI" id="CHEBI:16044"/>
        <dbReference type="ChEBI" id="CHEBI:45764"/>
        <dbReference type="ChEBI" id="CHEBI:57783"/>
        <dbReference type="ChEBI" id="CHEBI:58349"/>
        <dbReference type="EC" id="1.14.13.225"/>
    </reaction>
</comment>
<protein>
    <recommendedName>
        <fullName evidence="4">F-actin monooxygenase</fullName>
        <ecNumber evidence="4">1.14.13.225</ecNumber>
    </recommendedName>
</protein>
<keyword evidence="7" id="KW-0479">Metal-binding</keyword>
<evidence type="ECO:0000259" key="17">
    <source>
        <dbReference type="Pfam" id="PF00890"/>
    </source>
</evidence>
<keyword evidence="11" id="KW-0560">Oxidoreductase</keyword>
<sequence length="1122" mass="126193">MNRGRVEPTPPECAAAAEMFDLFCSAGTMKTILACHRQICHTLNLRPNRLPDFYPKLKTKLASSWKAQALFKKFDARANHKVYAKGRASAASKVLVIGAGPCGLRAAIECQLLGAKVVVIEKRDRMSRNNVLHLWPFVIQDLRALGAKKFFGKFCAGSIDHISIRQLQCILMKVALLLGVEFHEGVSFEELLEPTVTENSETLGWRARVSPTAHPVSQYEFDVLMGADGKRNTLQGFKRKEFRGKLAMAITANFINRHTEQEASVPEISGVAFIFNQKFFKELYEATGIDLENIVYYKDDTHYFVMTAKKHSLLDKGVLLNDYAEVSRLLHVENVDRAALMRYAQEAARFSTGGRLPLRDFALNHYGEPDVALFDFTSMYAAENASLVRERFGRRLLCQLVGDSLLEPFWPTGSGCARGFLSALDAAWAVRAWGHAPSPHPLHVVAERESVYRLLAQTTPENLHRDFGAYTLDPGTRYPNLNRTAVAPHRVTSFYDSDDPLPLDATPAAKKRRREPEISEEALVSWVGWGEGGLRAATGPAAMTALVRRYRPDLLPSGAPTRSVYTVLQHEFGISPLGTSTGGREIPEARLRAYLARVYLAFKGEVPHVHHQTDVFDQIKQSLQKEKHIRNTTDHSISAYSNAAEADKSHSSNRKKRRSVRTPQVSNDSAEYIRNKIGQLDLNDITHLARLLDGHDALDTDRQIDKQKELQEQILALLDPDESPDPKVLRESLAQLLQGGVKTKIKSQEKLAHFFTETSEQKPVKPPRKLKGLDASTIKVPDFSDIFQDDTDTDATLVNTVKPKKKELVKAASVDIPTAGKFVRASSIDVPKKKEMVRAVSTEIALPKGRRLSEVVDLHKRRHSQSPEVSFGRSSSVGPAEAANTRRIAQLFEGSKRRRTPSPEARTTRSTSINPGMALRMQRMTEMIEGKRQDMSSPERVKRESVGNPEMALRCQRMVDLIEGSKPRLEPRQLEQRRGSGEMSFRMQRASDLMAKKVEGKRSRGGGRRRAAREITRQRFEKSLQMLVAEPRPEGGGAGGGADLEYDVGLLQYRANAPEFRDRVQQLEKQLQHYVSRVPHERTTLDYTRNTLHELTDINNHRCCFCCCCFFFVCLYEHCVFY</sequence>
<evidence type="ECO:0000256" key="9">
    <source>
        <dbReference type="ARBA" id="ARBA00022833"/>
    </source>
</evidence>
<evidence type="ECO:0000256" key="1">
    <source>
        <dbReference type="ARBA" id="ARBA00001974"/>
    </source>
</evidence>
<evidence type="ECO:0000256" key="6">
    <source>
        <dbReference type="ARBA" id="ARBA00022630"/>
    </source>
</evidence>
<evidence type="ECO:0000256" key="2">
    <source>
        <dbReference type="ARBA" id="ARBA00004496"/>
    </source>
</evidence>
<dbReference type="GO" id="GO:0046872">
    <property type="term" value="F:metal ion binding"/>
    <property type="evidence" value="ECO:0007669"/>
    <property type="project" value="UniProtKB-KW"/>
</dbReference>
<gene>
    <name evidence="19" type="ORF">DIATSA_LOCUS70</name>
</gene>
<evidence type="ECO:0000313" key="19">
    <source>
        <dbReference type="EMBL" id="CAG9781752.1"/>
    </source>
</evidence>
<evidence type="ECO:0000256" key="11">
    <source>
        <dbReference type="ARBA" id="ARBA00023002"/>
    </source>
</evidence>
<evidence type="ECO:0000256" key="14">
    <source>
        <dbReference type="ARBA" id="ARBA00023203"/>
    </source>
</evidence>
<feature type="region of interest" description="Disordered" evidence="16">
    <location>
        <begin position="892"/>
        <end position="911"/>
    </location>
</feature>
<feature type="domain" description="[F-actin]-monooxygenase MICAL1-3-like Rossman" evidence="18">
    <location>
        <begin position="246"/>
        <end position="375"/>
    </location>
</feature>
<reference evidence="19" key="1">
    <citation type="submission" date="2021-12" db="EMBL/GenBank/DDBJ databases">
        <authorList>
            <person name="King R."/>
        </authorList>
    </citation>
    <scope>NUCLEOTIDE SEQUENCE</scope>
</reference>
<dbReference type="InterPro" id="IPR003953">
    <property type="entry name" value="FAD-dep_OxRdtase_2_FAD-bd"/>
</dbReference>
<feature type="domain" description="FAD-dependent oxidoreductase 2 FAD-binding" evidence="17">
    <location>
        <begin position="94"/>
        <end position="126"/>
    </location>
</feature>
<evidence type="ECO:0000256" key="5">
    <source>
        <dbReference type="ARBA" id="ARBA00022490"/>
    </source>
</evidence>
<dbReference type="Gene3D" id="3.50.50.60">
    <property type="entry name" value="FAD/NAD(P)-binding domain"/>
    <property type="match status" value="1"/>
</dbReference>
<dbReference type="Pfam" id="PF25413">
    <property type="entry name" value="Rossman_Mical"/>
    <property type="match status" value="1"/>
</dbReference>
<keyword evidence="5" id="KW-0963">Cytoplasm</keyword>
<dbReference type="GO" id="GO:0005737">
    <property type="term" value="C:cytoplasm"/>
    <property type="evidence" value="ECO:0007669"/>
    <property type="project" value="UniProtKB-SubCell"/>
</dbReference>
<evidence type="ECO:0000313" key="20">
    <source>
        <dbReference type="Proteomes" id="UP001153714"/>
    </source>
</evidence>
<keyword evidence="6" id="KW-0285">Flavoprotein</keyword>
<dbReference type="InterPro" id="IPR050540">
    <property type="entry name" value="F-actin_Monoox_Mical"/>
</dbReference>
<feature type="region of interest" description="Disordered" evidence="16">
    <location>
        <begin position="858"/>
        <end position="884"/>
    </location>
</feature>
<keyword evidence="14" id="KW-0009">Actin-binding</keyword>
<dbReference type="FunFam" id="3.50.50.60:FF:000004">
    <property type="entry name" value="protein-methionine sulfoxide oxidase MICAL2 isoform X1"/>
    <property type="match status" value="1"/>
</dbReference>
<dbReference type="EC" id="1.14.13.225" evidence="4"/>
<feature type="region of interest" description="Disordered" evidence="16">
    <location>
        <begin position="626"/>
        <end position="666"/>
    </location>
</feature>